<evidence type="ECO:0000256" key="12">
    <source>
        <dbReference type="ARBA" id="ARBA00022927"/>
    </source>
</evidence>
<dbReference type="GO" id="GO:0005737">
    <property type="term" value="C:cytoplasm"/>
    <property type="evidence" value="ECO:0007669"/>
    <property type="project" value="UniProtKB-SubCell"/>
</dbReference>
<evidence type="ECO:0000256" key="6">
    <source>
        <dbReference type="ARBA" id="ARBA00022448"/>
    </source>
</evidence>
<feature type="domain" description="AAA+ ATPase" evidence="19">
    <location>
        <begin position="159"/>
        <end position="343"/>
    </location>
</feature>
<comment type="similarity">
    <text evidence="3">Belongs to the ATPase alpha/beta chains family.</text>
</comment>
<dbReference type="CDD" id="cd01136">
    <property type="entry name" value="ATPase_flagellum-secretory_path_III"/>
    <property type="match status" value="1"/>
</dbReference>
<dbReference type="EMBL" id="BMJV01000002">
    <property type="protein sequence ID" value="GGG67557.1"/>
    <property type="molecule type" value="Genomic_DNA"/>
</dbReference>
<evidence type="ECO:0000313" key="21">
    <source>
        <dbReference type="Proteomes" id="UP000617145"/>
    </source>
</evidence>
<evidence type="ECO:0000259" key="19">
    <source>
        <dbReference type="SMART" id="SM00382"/>
    </source>
</evidence>
<accession>A0A8J2ZIK7</accession>
<dbReference type="InterPro" id="IPR005714">
    <property type="entry name" value="ATPase_T3SS_FliI/YscN"/>
</dbReference>
<dbReference type="InterPro" id="IPR040627">
    <property type="entry name" value="T3SS_ATPase_C"/>
</dbReference>
<evidence type="ECO:0000256" key="15">
    <source>
        <dbReference type="ARBA" id="ARBA00023225"/>
    </source>
</evidence>
<dbReference type="SUPFAM" id="SSF52540">
    <property type="entry name" value="P-loop containing nucleoside triphosphate hydrolases"/>
    <property type="match status" value="1"/>
</dbReference>
<reference evidence="20" key="2">
    <citation type="submission" date="2020-09" db="EMBL/GenBank/DDBJ databases">
        <authorList>
            <person name="Sun Q."/>
            <person name="Zhou Y."/>
        </authorList>
    </citation>
    <scope>NUCLEOTIDE SEQUENCE</scope>
    <source>
        <strain evidence="20">CGMCC 1.15762</strain>
    </source>
</reference>
<evidence type="ECO:0000256" key="1">
    <source>
        <dbReference type="ARBA" id="ARBA00003290"/>
    </source>
</evidence>
<keyword evidence="12" id="KW-0653">Protein transport</keyword>
<comment type="function">
    <text evidence="1">Probable catalytic subunit of a protein translocase for flagellum-specific export, or a proton translocase involved in local circuits at the flagellum.</text>
</comment>
<dbReference type="Gene3D" id="3.40.50.12240">
    <property type="match status" value="1"/>
</dbReference>
<evidence type="ECO:0000313" key="20">
    <source>
        <dbReference type="EMBL" id="GGG67557.1"/>
    </source>
</evidence>
<dbReference type="GO" id="GO:0046933">
    <property type="term" value="F:proton-transporting ATP synthase activity, rotational mechanism"/>
    <property type="evidence" value="ECO:0007669"/>
    <property type="project" value="TreeGrafter"/>
</dbReference>
<sequence>MHTAFSELSSLARGIERTSIGGQVASALGLSLVVRGLERTLGIGDHCTVQGANGPVLAEVVGIDDAGTRLLPFGTWDGVRTGDAVTVTHAATEVRPDAAWLGRVVDALGKPVDGRGHLPEGATARPVRAAPPPAFDRRQVGPRLDTQLKVMDSFVPLCRGQRMGVFAGSGVGKSTMMAMLARHAQPEVIVVGLVGERGREVQDFIRDDLGEEGLARSVVVVSTGDQPPLMRRQAAWTATAVAEHFRDEGKQVLLLLDSVTRFAMAQREIGLAGGEPPTSKGYPPTTFAELPRLMERSGPGKGTAGDITALYTVLMDGDDMDDPVADAVRGILDGHVILDRRIAERGRFPAVDILRSLSRMLPDCHGPEEYALYRAARQAAARYADMEELIRIGAYRKGSDPEVDAAIRLAPLLDTLLGQTKRDAMPSGETFARLAACLDEAGIKVQG</sequence>
<evidence type="ECO:0000256" key="18">
    <source>
        <dbReference type="SAM" id="MobiDB-lite"/>
    </source>
</evidence>
<evidence type="ECO:0000256" key="9">
    <source>
        <dbReference type="ARBA" id="ARBA00022781"/>
    </source>
</evidence>
<dbReference type="Pfam" id="PF00006">
    <property type="entry name" value="ATP-synt_ab"/>
    <property type="match status" value="1"/>
</dbReference>
<evidence type="ECO:0000256" key="7">
    <source>
        <dbReference type="ARBA" id="ARBA00022490"/>
    </source>
</evidence>
<dbReference type="InterPro" id="IPR000194">
    <property type="entry name" value="ATPase_F1/V1/A1_a/bsu_nucl-bd"/>
</dbReference>
<keyword evidence="14" id="KW-0406">Ion transport</keyword>
<keyword evidence="10" id="KW-1005">Bacterial flagellum biogenesis</keyword>
<evidence type="ECO:0000256" key="2">
    <source>
        <dbReference type="ARBA" id="ARBA00004496"/>
    </source>
</evidence>
<dbReference type="NCBIfam" id="TIGR01026">
    <property type="entry name" value="fliI_yscN"/>
    <property type="match status" value="1"/>
</dbReference>
<gene>
    <name evidence="20" type="primary">fliI</name>
    <name evidence="20" type="ORF">GCM10011415_13250</name>
</gene>
<dbReference type="GO" id="GO:0009288">
    <property type="term" value="C:bacterial-type flagellum"/>
    <property type="evidence" value="ECO:0007669"/>
    <property type="project" value="InterPro"/>
</dbReference>
<dbReference type="InterPro" id="IPR003593">
    <property type="entry name" value="AAA+_ATPase"/>
</dbReference>
<evidence type="ECO:0000256" key="17">
    <source>
        <dbReference type="ARBA" id="ARBA00034006"/>
    </source>
</evidence>
<dbReference type="GO" id="GO:0016887">
    <property type="term" value="F:ATP hydrolysis activity"/>
    <property type="evidence" value="ECO:0007669"/>
    <property type="project" value="InterPro"/>
</dbReference>
<comment type="caution">
    <text evidence="20">The sequence shown here is derived from an EMBL/GenBank/DDBJ whole genome shotgun (WGS) entry which is preliminary data.</text>
</comment>
<comment type="catalytic activity">
    <reaction evidence="17">
        <text>ATP + H2O + cellular proteinSide 1 = ADP + phosphate + cellular proteinSide 2.</text>
        <dbReference type="EC" id="7.4.2.8"/>
    </reaction>
</comment>
<dbReference type="GO" id="GO:0008564">
    <property type="term" value="F:protein-exporting ATPase activity"/>
    <property type="evidence" value="ECO:0007669"/>
    <property type="project" value="UniProtKB-EC"/>
</dbReference>
<dbReference type="RefSeq" id="WP_188789437.1">
    <property type="nucleotide sequence ID" value="NZ_BMJV01000002.1"/>
</dbReference>
<dbReference type="FunFam" id="3.40.50.12240:FF:000002">
    <property type="entry name" value="Flagellum-specific ATP synthase FliI"/>
    <property type="match status" value="1"/>
</dbReference>
<evidence type="ECO:0000256" key="8">
    <source>
        <dbReference type="ARBA" id="ARBA00022741"/>
    </source>
</evidence>
<dbReference type="GO" id="GO:0030254">
    <property type="term" value="P:protein secretion by the type III secretion system"/>
    <property type="evidence" value="ECO:0007669"/>
    <property type="project" value="InterPro"/>
</dbReference>
<keyword evidence="13" id="KW-1278">Translocase</keyword>
<evidence type="ECO:0000256" key="14">
    <source>
        <dbReference type="ARBA" id="ARBA00023065"/>
    </source>
</evidence>
<dbReference type="EC" id="7.1.2.2" evidence="4"/>
<dbReference type="Proteomes" id="UP000617145">
    <property type="component" value="Unassembled WGS sequence"/>
</dbReference>
<keyword evidence="9" id="KW-0375">Hydrogen ion transport</keyword>
<dbReference type="InterPro" id="IPR027417">
    <property type="entry name" value="P-loop_NTPase"/>
</dbReference>
<keyword evidence="11" id="KW-0067">ATP-binding</keyword>
<keyword evidence="21" id="KW-1185">Reference proteome</keyword>
<dbReference type="InterPro" id="IPR022426">
    <property type="entry name" value="FliI_clade3"/>
</dbReference>
<evidence type="ECO:0000256" key="5">
    <source>
        <dbReference type="ARBA" id="ARBA00020580"/>
    </source>
</evidence>
<dbReference type="AlphaFoldDB" id="A0A8J2ZIK7"/>
<comment type="subcellular location">
    <subcellularLocation>
        <location evidence="2">Cytoplasm</location>
    </subcellularLocation>
</comment>
<dbReference type="InterPro" id="IPR050053">
    <property type="entry name" value="ATPase_alpha/beta_chains"/>
</dbReference>
<keyword evidence="8" id="KW-0547">Nucleotide-binding</keyword>
<dbReference type="SMART" id="SM00382">
    <property type="entry name" value="AAA"/>
    <property type="match status" value="1"/>
</dbReference>
<keyword evidence="16" id="KW-0066">ATP synthesis</keyword>
<dbReference type="Pfam" id="PF18269">
    <property type="entry name" value="T3SS_ATPase_C"/>
    <property type="match status" value="1"/>
</dbReference>
<keyword evidence="6" id="KW-0813">Transport</keyword>
<evidence type="ECO:0000256" key="3">
    <source>
        <dbReference type="ARBA" id="ARBA00008936"/>
    </source>
</evidence>
<protein>
    <recommendedName>
        <fullName evidence="5">Flagellum-specific ATP synthase</fullName>
        <ecNumber evidence="4">7.1.2.2</ecNumber>
    </recommendedName>
</protein>
<dbReference type="GO" id="GO:0044781">
    <property type="term" value="P:bacterial-type flagellum organization"/>
    <property type="evidence" value="ECO:0007669"/>
    <property type="project" value="UniProtKB-KW"/>
</dbReference>
<name>A0A8J2ZIK7_9RHOB</name>
<dbReference type="InterPro" id="IPR020003">
    <property type="entry name" value="ATPase_a/bsu_AS"/>
</dbReference>
<dbReference type="PROSITE" id="PS00152">
    <property type="entry name" value="ATPASE_ALPHA_BETA"/>
    <property type="match status" value="1"/>
</dbReference>
<keyword evidence="15" id="KW-1006">Bacterial flagellum protein export</keyword>
<feature type="region of interest" description="Disordered" evidence="18">
    <location>
        <begin position="114"/>
        <end position="139"/>
    </location>
</feature>
<dbReference type="GO" id="GO:0030257">
    <property type="term" value="C:type III protein secretion system complex"/>
    <property type="evidence" value="ECO:0007669"/>
    <property type="project" value="InterPro"/>
</dbReference>
<dbReference type="PANTHER" id="PTHR15184:SF9">
    <property type="entry name" value="SPI-1 TYPE 3 SECRETION SYSTEM ATPASE"/>
    <property type="match status" value="1"/>
</dbReference>
<organism evidence="20 21">
    <name type="scientific">Salipiger pallidus</name>
    <dbReference type="NCBI Taxonomy" id="1775170"/>
    <lineage>
        <taxon>Bacteria</taxon>
        <taxon>Pseudomonadati</taxon>
        <taxon>Pseudomonadota</taxon>
        <taxon>Alphaproteobacteria</taxon>
        <taxon>Rhodobacterales</taxon>
        <taxon>Roseobacteraceae</taxon>
        <taxon>Salipiger</taxon>
    </lineage>
</organism>
<dbReference type="GO" id="GO:0005524">
    <property type="term" value="F:ATP binding"/>
    <property type="evidence" value="ECO:0007669"/>
    <property type="project" value="UniProtKB-KW"/>
</dbReference>
<dbReference type="PANTHER" id="PTHR15184">
    <property type="entry name" value="ATP SYNTHASE"/>
    <property type="match status" value="1"/>
</dbReference>
<evidence type="ECO:0000256" key="16">
    <source>
        <dbReference type="ARBA" id="ARBA00023310"/>
    </source>
</evidence>
<keyword evidence="7" id="KW-0963">Cytoplasm</keyword>
<evidence type="ECO:0000256" key="10">
    <source>
        <dbReference type="ARBA" id="ARBA00022795"/>
    </source>
</evidence>
<proteinExistence type="inferred from homology"/>
<dbReference type="NCBIfam" id="TIGR03498">
    <property type="entry name" value="FliI_clade3"/>
    <property type="match status" value="1"/>
</dbReference>
<evidence type="ECO:0000256" key="4">
    <source>
        <dbReference type="ARBA" id="ARBA00012473"/>
    </source>
</evidence>
<reference evidence="20" key="1">
    <citation type="journal article" date="2014" name="Int. J. Syst. Evol. Microbiol.">
        <title>Complete genome sequence of Corynebacterium casei LMG S-19264T (=DSM 44701T), isolated from a smear-ripened cheese.</title>
        <authorList>
            <consortium name="US DOE Joint Genome Institute (JGI-PGF)"/>
            <person name="Walter F."/>
            <person name="Albersmeier A."/>
            <person name="Kalinowski J."/>
            <person name="Ruckert C."/>
        </authorList>
    </citation>
    <scope>NUCLEOTIDE SEQUENCE</scope>
    <source>
        <strain evidence="20">CGMCC 1.15762</strain>
    </source>
</reference>
<evidence type="ECO:0000256" key="11">
    <source>
        <dbReference type="ARBA" id="ARBA00022840"/>
    </source>
</evidence>
<evidence type="ECO:0000256" key="13">
    <source>
        <dbReference type="ARBA" id="ARBA00022967"/>
    </source>
</evidence>